<keyword evidence="5" id="KW-0378">Hydrolase</keyword>
<dbReference type="GO" id="GO:0006508">
    <property type="term" value="P:proteolysis"/>
    <property type="evidence" value="ECO:0007669"/>
    <property type="project" value="UniProtKB-KW"/>
</dbReference>
<reference evidence="10 11" key="2">
    <citation type="submission" date="2016-05" db="EMBL/GenBank/DDBJ databases">
        <title>Lineage-specific infection strategies underlie the spectrum of fungal disease in amphibians.</title>
        <authorList>
            <person name="Cuomo C.A."/>
            <person name="Farrer R.A."/>
            <person name="James T."/>
            <person name="Longcore J."/>
            <person name="Birren B."/>
        </authorList>
    </citation>
    <scope>NUCLEOTIDE SEQUENCE [LARGE SCALE GENOMIC DNA]</scope>
    <source>
        <strain evidence="10 11">JEL423</strain>
    </source>
</reference>
<dbReference type="VEuPathDB" id="FungiDB:BDEG_27251"/>
<dbReference type="GO" id="GO:0004190">
    <property type="term" value="F:aspartic-type endopeptidase activity"/>
    <property type="evidence" value="ECO:0007669"/>
    <property type="project" value="UniProtKB-KW"/>
</dbReference>
<dbReference type="InterPro" id="IPR033121">
    <property type="entry name" value="PEPTIDASE_A1"/>
</dbReference>
<evidence type="ECO:0000256" key="1">
    <source>
        <dbReference type="ARBA" id="ARBA00007447"/>
    </source>
</evidence>
<evidence type="ECO:0000256" key="8">
    <source>
        <dbReference type="SAM" id="SignalP"/>
    </source>
</evidence>
<evidence type="ECO:0000256" key="3">
    <source>
        <dbReference type="ARBA" id="ARBA00022729"/>
    </source>
</evidence>
<feature type="chain" id="PRO_5008077918" description="Peptidase A1 domain-containing protein" evidence="8">
    <location>
        <begin position="18"/>
        <end position="484"/>
    </location>
</feature>
<dbReference type="Gene3D" id="2.40.70.10">
    <property type="entry name" value="Acid Proteases"/>
    <property type="match status" value="1"/>
</dbReference>
<evidence type="ECO:0000313" key="11">
    <source>
        <dbReference type="Proteomes" id="UP000077115"/>
    </source>
</evidence>
<reference evidence="10 11" key="1">
    <citation type="submission" date="2006-10" db="EMBL/GenBank/DDBJ databases">
        <title>The Genome Sequence of Batrachochytrium dendrobatidis JEL423.</title>
        <authorList>
            <consortium name="The Broad Institute Genome Sequencing Platform"/>
            <person name="Birren B."/>
            <person name="Lander E."/>
            <person name="Galagan J."/>
            <person name="Cuomo C."/>
            <person name="Devon K."/>
            <person name="Jaffe D."/>
            <person name="Butler J."/>
            <person name="Alvarez P."/>
            <person name="Gnerre S."/>
            <person name="Grabherr M."/>
            <person name="Kleber M."/>
            <person name="Mauceli E."/>
            <person name="Brockman W."/>
            <person name="Young S."/>
            <person name="LaButti K."/>
            <person name="Sykes S."/>
            <person name="DeCaprio D."/>
            <person name="Crawford M."/>
            <person name="Koehrsen M."/>
            <person name="Engels R."/>
            <person name="Montgomery P."/>
            <person name="Pearson M."/>
            <person name="Howarth C."/>
            <person name="Larson L."/>
            <person name="White J."/>
            <person name="O'Leary S."/>
            <person name="Kodira C."/>
            <person name="Zeng Q."/>
            <person name="Yandava C."/>
            <person name="Alvarado L."/>
            <person name="Longcore J."/>
            <person name="James T."/>
        </authorList>
    </citation>
    <scope>NUCLEOTIDE SEQUENCE [LARGE SCALE GENOMIC DNA]</scope>
    <source>
        <strain evidence="10 11">JEL423</strain>
    </source>
</reference>
<accession>A0A177WV48</accession>
<dbReference type="SUPFAM" id="SSF50630">
    <property type="entry name" value="Acid proteases"/>
    <property type="match status" value="1"/>
</dbReference>
<feature type="region of interest" description="Disordered" evidence="7">
    <location>
        <begin position="460"/>
        <end position="484"/>
    </location>
</feature>
<evidence type="ECO:0000256" key="2">
    <source>
        <dbReference type="ARBA" id="ARBA00022670"/>
    </source>
</evidence>
<feature type="domain" description="Peptidase A1" evidence="9">
    <location>
        <begin position="51"/>
        <end position="411"/>
    </location>
</feature>
<dbReference type="FunFam" id="2.40.70.10:FF:000132">
    <property type="entry name" value="Uncharacterized protein"/>
    <property type="match status" value="1"/>
</dbReference>
<evidence type="ECO:0000256" key="4">
    <source>
        <dbReference type="ARBA" id="ARBA00022750"/>
    </source>
</evidence>
<evidence type="ECO:0000313" key="10">
    <source>
        <dbReference type="EMBL" id="OAJ43939.1"/>
    </source>
</evidence>
<gene>
    <name evidence="10" type="ORF">BDEG_27251</name>
</gene>
<keyword evidence="2" id="KW-0645">Protease</keyword>
<name>A0A177WV48_BATDL</name>
<keyword evidence="6" id="KW-0865">Zymogen</keyword>
<dbReference type="InterPro" id="IPR001461">
    <property type="entry name" value="Aspartic_peptidase_A1"/>
</dbReference>
<evidence type="ECO:0000256" key="7">
    <source>
        <dbReference type="SAM" id="MobiDB-lite"/>
    </source>
</evidence>
<feature type="signal peptide" evidence="8">
    <location>
        <begin position="1"/>
        <end position="17"/>
    </location>
</feature>
<evidence type="ECO:0000256" key="5">
    <source>
        <dbReference type="ARBA" id="ARBA00022801"/>
    </source>
</evidence>
<organism evidence="10 11">
    <name type="scientific">Batrachochytrium dendrobatidis (strain JEL423)</name>
    <dbReference type="NCBI Taxonomy" id="403673"/>
    <lineage>
        <taxon>Eukaryota</taxon>
        <taxon>Fungi</taxon>
        <taxon>Fungi incertae sedis</taxon>
        <taxon>Chytridiomycota</taxon>
        <taxon>Chytridiomycota incertae sedis</taxon>
        <taxon>Chytridiomycetes</taxon>
        <taxon>Rhizophydiales</taxon>
        <taxon>Rhizophydiales incertae sedis</taxon>
        <taxon>Batrachochytrium</taxon>
    </lineage>
</organism>
<dbReference type="PANTHER" id="PTHR47965:SF12">
    <property type="entry name" value="ASPARTIC PROTEINASE 3-RELATED"/>
    <property type="match status" value="1"/>
</dbReference>
<dbReference type="PANTHER" id="PTHR47965">
    <property type="entry name" value="ASPARTYL PROTEASE-RELATED"/>
    <property type="match status" value="1"/>
</dbReference>
<dbReference type="EMBL" id="DS022311">
    <property type="protein sequence ID" value="OAJ43939.1"/>
    <property type="molecule type" value="Genomic_DNA"/>
</dbReference>
<dbReference type="InterPro" id="IPR021109">
    <property type="entry name" value="Peptidase_aspartic_dom_sf"/>
</dbReference>
<dbReference type="OrthoDB" id="2152801at2759"/>
<dbReference type="FunFam" id="2.40.70.10:FF:000017">
    <property type="entry name" value="Uncharacterized protein"/>
    <property type="match status" value="1"/>
</dbReference>
<dbReference type="Proteomes" id="UP000077115">
    <property type="component" value="Unassembled WGS sequence"/>
</dbReference>
<comment type="similarity">
    <text evidence="1">Belongs to the peptidase A1 family.</text>
</comment>
<evidence type="ECO:0000256" key="6">
    <source>
        <dbReference type="ARBA" id="ARBA00023145"/>
    </source>
</evidence>
<proteinExistence type="inferred from homology"/>
<keyword evidence="4" id="KW-0064">Aspartyl protease</keyword>
<dbReference type="PROSITE" id="PS51767">
    <property type="entry name" value="PEPTIDASE_A1"/>
    <property type="match status" value="1"/>
</dbReference>
<dbReference type="Pfam" id="PF00026">
    <property type="entry name" value="Asp"/>
    <property type="match status" value="1"/>
</dbReference>
<protein>
    <recommendedName>
        <fullName evidence="9">Peptidase A1 domain-containing protein</fullName>
    </recommendedName>
</protein>
<sequence length="484" mass="53447">MLITLECVLLALQAVAAVRLALDSPTGIDSQSNNRLSKRSPVQLNGGNVRKCFRIKLNANGVDLNLLVDSDISDIVIPLSSSSNDLGLAIQSIPGGELVTIKYKGDEYNGVTSTAVVTIPGTEITGVNLPVIEIEKKSADIVGIGEIIDQGVFGFGYPLLSSHDSRVPAMDALYNYGVIPKNEISIQLCPYDMHPESFINIGNTDITPRCETDGNSVAWVQSPSNDHFTVNIKSVLINDKPVDLPEEFQEVVENGRTLYSYLHTCFLHMRFPQTVVTALINAILDSNAITITSSMFRDHRFDKKTIKKKLQRNRFMPKSKYNVDWDRMPTITIKMHAQTPVTVDNQDSVVTIKLGSRSYIQRYDSEDCKYLTIVFRFTVEVGPNDKAILGTSFIDRLTVTFDRQNERVGFGPGCGCEVMTSGYPIISNGHGVLWPLTQLPEQPSTSSSGDTSTLGRSLRLGSIRRGSIRRGSKQSKLNYEKFEG</sequence>
<dbReference type="AlphaFoldDB" id="A0A177WV48"/>
<evidence type="ECO:0000259" key="9">
    <source>
        <dbReference type="PROSITE" id="PS51767"/>
    </source>
</evidence>
<keyword evidence="3 8" id="KW-0732">Signal</keyword>